<gene>
    <name evidence="1" type="ORF">FHS57_003321</name>
</gene>
<evidence type="ECO:0000313" key="1">
    <source>
        <dbReference type="EMBL" id="MBB3839315.1"/>
    </source>
</evidence>
<sequence>MIQSPKFEVNLGGIDLNEKQAQELEKALQQTTLQFLAKLDNGFSDGLLAYKPNPENPEDTGFPPFVLPKRPKWWFGYILWKQPKPGQIVQLDRLKASFPDFAVRGAFEKPQLLR</sequence>
<dbReference type="AlphaFoldDB" id="A0A7W5ZLD9"/>
<protein>
    <submittedName>
        <fullName evidence="1">Uncharacterized protein</fullName>
    </submittedName>
</protein>
<evidence type="ECO:0000313" key="2">
    <source>
        <dbReference type="Proteomes" id="UP000541352"/>
    </source>
</evidence>
<accession>A0A7W5ZLD9</accession>
<comment type="caution">
    <text evidence="1">The sequence shown here is derived from an EMBL/GenBank/DDBJ whole genome shotgun (WGS) entry which is preliminary data.</text>
</comment>
<name>A0A7W5ZLD9_9BACT</name>
<proteinExistence type="predicted"/>
<organism evidence="1 2">
    <name type="scientific">Runella defluvii</name>
    <dbReference type="NCBI Taxonomy" id="370973"/>
    <lineage>
        <taxon>Bacteria</taxon>
        <taxon>Pseudomonadati</taxon>
        <taxon>Bacteroidota</taxon>
        <taxon>Cytophagia</taxon>
        <taxon>Cytophagales</taxon>
        <taxon>Spirosomataceae</taxon>
        <taxon>Runella</taxon>
    </lineage>
</organism>
<reference evidence="1 2" key="1">
    <citation type="submission" date="2020-08" db="EMBL/GenBank/DDBJ databases">
        <title>Genomic Encyclopedia of Type Strains, Phase IV (KMG-IV): sequencing the most valuable type-strain genomes for metagenomic binning, comparative biology and taxonomic classification.</title>
        <authorList>
            <person name="Goeker M."/>
        </authorList>
    </citation>
    <scope>NUCLEOTIDE SEQUENCE [LARGE SCALE GENOMIC DNA]</scope>
    <source>
        <strain evidence="1 2">DSM 17976</strain>
    </source>
</reference>
<dbReference type="RefSeq" id="WP_183975461.1">
    <property type="nucleotide sequence ID" value="NZ_JACIBY010000006.1"/>
</dbReference>
<dbReference type="Proteomes" id="UP000541352">
    <property type="component" value="Unassembled WGS sequence"/>
</dbReference>
<dbReference type="EMBL" id="JACIBY010000006">
    <property type="protein sequence ID" value="MBB3839315.1"/>
    <property type="molecule type" value="Genomic_DNA"/>
</dbReference>
<keyword evidence="2" id="KW-1185">Reference proteome</keyword>